<dbReference type="Gene3D" id="2.30.30.700">
    <property type="entry name" value="SLA1 homology domain 1"/>
    <property type="match status" value="1"/>
</dbReference>
<organism evidence="2 3">
    <name type="scientific">Luteolibacter flavescens</name>
    <dbReference type="NCBI Taxonomy" id="1859460"/>
    <lineage>
        <taxon>Bacteria</taxon>
        <taxon>Pseudomonadati</taxon>
        <taxon>Verrucomicrobiota</taxon>
        <taxon>Verrucomicrobiia</taxon>
        <taxon>Verrucomicrobiales</taxon>
        <taxon>Verrucomicrobiaceae</taxon>
        <taxon>Luteolibacter</taxon>
    </lineage>
</organism>
<dbReference type="RefSeq" id="WP_264500867.1">
    <property type="nucleotide sequence ID" value="NZ_JAPDDS010000004.1"/>
</dbReference>
<protein>
    <recommendedName>
        <fullName evidence="4">SLA1 homology domain-containing protein</fullName>
    </recommendedName>
</protein>
<comment type="caution">
    <text evidence="2">The sequence shown here is derived from an EMBL/GenBank/DDBJ whole genome shotgun (WGS) entry which is preliminary data.</text>
</comment>
<evidence type="ECO:0000313" key="3">
    <source>
        <dbReference type="Proteomes" id="UP001207930"/>
    </source>
</evidence>
<reference evidence="2 3" key="1">
    <citation type="submission" date="2022-10" db="EMBL/GenBank/DDBJ databases">
        <title>Luteolibacter flavescens strain MCCC 1K03193, whole genome shotgun sequencing project.</title>
        <authorList>
            <person name="Zhao G."/>
            <person name="Shen L."/>
        </authorList>
    </citation>
    <scope>NUCLEOTIDE SEQUENCE [LARGE SCALE GENOMIC DNA]</scope>
    <source>
        <strain evidence="2 3">MCCC 1K03193</strain>
    </source>
</reference>
<feature type="chain" id="PRO_5045801352" description="SLA1 homology domain-containing protein" evidence="1">
    <location>
        <begin position="22"/>
        <end position="405"/>
    </location>
</feature>
<dbReference type="EMBL" id="JAPDDS010000004">
    <property type="protein sequence ID" value="MCW1884910.1"/>
    <property type="molecule type" value="Genomic_DNA"/>
</dbReference>
<evidence type="ECO:0000313" key="2">
    <source>
        <dbReference type="EMBL" id="MCW1884910.1"/>
    </source>
</evidence>
<evidence type="ECO:0008006" key="4">
    <source>
        <dbReference type="Google" id="ProtNLM"/>
    </source>
</evidence>
<gene>
    <name evidence="2" type="ORF">OKA04_09240</name>
</gene>
<proteinExistence type="predicted"/>
<evidence type="ECO:0000256" key="1">
    <source>
        <dbReference type="SAM" id="SignalP"/>
    </source>
</evidence>
<name>A0ABT3FMW2_9BACT</name>
<dbReference type="Proteomes" id="UP001207930">
    <property type="component" value="Unassembled WGS sequence"/>
</dbReference>
<sequence>MTPLLRITPSLLALFLGYAAAQDARTWTDTKGRKLEGAFVKQDATTVWVRKGDGKEVAIPKATLSPDDQKHLETAKPAAPSATPVSNGARFATARIDPSLWKSRPEGFKIGTVLYPNTLETEHFIVAGSAKVRPAMLLSYAEAGERLWADIATDLPVIAAAFDGRKLPIILATDEKDAKVFASWHEKHASDSPSVPVHFNLVNYDIAGFILDDKFSEEAGLTVCGRIFRTDSKNAAPQRKTWPQRIHFLSDDILRHLLVNMGSRGEYSLAMVCLSFNYHREELICGKIESEVSFGGAGVEGFKNGRNWAGLTKKLLKDGASPDIDAFLKARGSEAEPRDLGFGLGLMHFIHADTTRRADFGKILVATAKDKKCPDAETFAKGLGYDSPDALNKAWKDFMLSSAFE</sequence>
<accession>A0ABT3FMW2</accession>
<keyword evidence="1" id="KW-0732">Signal</keyword>
<keyword evidence="3" id="KW-1185">Reference proteome</keyword>
<feature type="signal peptide" evidence="1">
    <location>
        <begin position="1"/>
        <end position="21"/>
    </location>
</feature>